<evidence type="ECO:0000259" key="4">
    <source>
        <dbReference type="PROSITE" id="PS51186"/>
    </source>
</evidence>
<dbReference type="InterPro" id="IPR016181">
    <property type="entry name" value="Acyl_CoA_acyltransferase"/>
</dbReference>
<dbReference type="EMBL" id="JBHSWU010001050">
    <property type="protein sequence ID" value="MFC6726344.1"/>
    <property type="molecule type" value="Genomic_DNA"/>
</dbReference>
<dbReference type="Proteomes" id="UP001596328">
    <property type="component" value="Unassembled WGS sequence"/>
</dbReference>
<evidence type="ECO:0000256" key="3">
    <source>
        <dbReference type="ARBA" id="ARBA00038502"/>
    </source>
</evidence>
<comment type="caution">
    <text evidence="5">The sequence shown here is derived from an EMBL/GenBank/DDBJ whole genome shotgun (WGS) entry which is preliminary data.</text>
</comment>
<evidence type="ECO:0000256" key="1">
    <source>
        <dbReference type="ARBA" id="ARBA00022679"/>
    </source>
</evidence>
<dbReference type="Gene3D" id="3.40.630.30">
    <property type="match status" value="1"/>
</dbReference>
<dbReference type="PANTHER" id="PTHR43792:SF8">
    <property type="entry name" value="[RIBOSOMAL PROTEIN US5]-ALANINE N-ACETYLTRANSFERASE"/>
    <property type="match status" value="1"/>
</dbReference>
<dbReference type="EC" id="2.3.-.-" evidence="5"/>
<dbReference type="InterPro" id="IPR051531">
    <property type="entry name" value="N-acetyltransferase"/>
</dbReference>
<comment type="similarity">
    <text evidence="3">Belongs to the acetyltransferase family. RimJ subfamily.</text>
</comment>
<organism evidence="5 6">
    <name type="scientific">Halobium palmae</name>
    <dbReference type="NCBI Taxonomy" id="1776492"/>
    <lineage>
        <taxon>Archaea</taxon>
        <taxon>Methanobacteriati</taxon>
        <taxon>Methanobacteriota</taxon>
        <taxon>Stenosarchaea group</taxon>
        <taxon>Halobacteria</taxon>
        <taxon>Halobacteriales</taxon>
        <taxon>Haloferacaceae</taxon>
        <taxon>Halobium</taxon>
    </lineage>
</organism>
<dbReference type="CDD" id="cd04301">
    <property type="entry name" value="NAT_SF"/>
    <property type="match status" value="1"/>
</dbReference>
<keyword evidence="1 5" id="KW-0808">Transferase</keyword>
<dbReference type="AlphaFoldDB" id="A0ABD5S3R7"/>
<accession>A0ABD5S3R7</accession>
<evidence type="ECO:0000256" key="2">
    <source>
        <dbReference type="ARBA" id="ARBA00023315"/>
    </source>
</evidence>
<reference evidence="5 6" key="1">
    <citation type="journal article" date="2019" name="Int. J. Syst. Evol. Microbiol.">
        <title>The Global Catalogue of Microorganisms (GCM) 10K type strain sequencing project: providing services to taxonomists for standard genome sequencing and annotation.</title>
        <authorList>
            <consortium name="The Broad Institute Genomics Platform"/>
            <consortium name="The Broad Institute Genome Sequencing Center for Infectious Disease"/>
            <person name="Wu L."/>
            <person name="Ma J."/>
        </authorList>
    </citation>
    <scope>NUCLEOTIDE SEQUENCE [LARGE SCALE GENOMIC DNA]</scope>
    <source>
        <strain evidence="5 6">NBRC 111368</strain>
    </source>
</reference>
<dbReference type="PANTHER" id="PTHR43792">
    <property type="entry name" value="GNAT FAMILY, PUTATIVE (AFU_ORTHOLOGUE AFUA_3G00765)-RELATED-RELATED"/>
    <property type="match status" value="1"/>
</dbReference>
<dbReference type="GO" id="GO:0016746">
    <property type="term" value="F:acyltransferase activity"/>
    <property type="evidence" value="ECO:0007669"/>
    <property type="project" value="UniProtKB-KW"/>
</dbReference>
<evidence type="ECO:0000313" key="6">
    <source>
        <dbReference type="Proteomes" id="UP001596328"/>
    </source>
</evidence>
<protein>
    <submittedName>
        <fullName evidence="5">GNAT family N-acetyltransferase</fullName>
        <ecNumber evidence="5">2.3.-.-</ecNumber>
    </submittedName>
</protein>
<proteinExistence type="inferred from homology"/>
<name>A0ABD5S3R7_9EURY</name>
<feature type="domain" description="N-acetyltransferase" evidence="4">
    <location>
        <begin position="12"/>
        <end position="167"/>
    </location>
</feature>
<gene>
    <name evidence="5" type="ORF">ACFQE1_18650</name>
</gene>
<dbReference type="PROSITE" id="PS51186">
    <property type="entry name" value="GNAT"/>
    <property type="match status" value="1"/>
</dbReference>
<evidence type="ECO:0000313" key="5">
    <source>
        <dbReference type="EMBL" id="MFC6726344.1"/>
    </source>
</evidence>
<keyword evidence="6" id="KW-1185">Reference proteome</keyword>
<dbReference type="SUPFAM" id="SSF55729">
    <property type="entry name" value="Acyl-CoA N-acyltransferases (Nat)"/>
    <property type="match status" value="1"/>
</dbReference>
<keyword evidence="2 5" id="KW-0012">Acyltransferase</keyword>
<sequence length="182" mass="20647">MPGPAFLRDETVELRTVEEEDLEFVRDAVNDPEVWRTLGSATPKNLQTEEAWLERISEDDEDIRLLVCDGGDPVGFVGLHVTETWGLGEFGYWVVPEHWGNGYCTAAVRLMAEYAFDQRRLHKVAADVYDHNPGSARVLEKVGFEREGVRHGEAYVDGEYRDLLRYGLLDSEFDRGDGRDGP</sequence>
<dbReference type="InterPro" id="IPR000182">
    <property type="entry name" value="GNAT_dom"/>
</dbReference>
<dbReference type="Pfam" id="PF13302">
    <property type="entry name" value="Acetyltransf_3"/>
    <property type="match status" value="1"/>
</dbReference>